<gene>
    <name evidence="1" type="ORF">SPARVUS_LOCUS5641132</name>
</gene>
<comment type="caution">
    <text evidence="1">The sequence shown here is derived from an EMBL/GenBank/DDBJ whole genome shotgun (WGS) entry which is preliminary data.</text>
</comment>
<evidence type="ECO:0000313" key="1">
    <source>
        <dbReference type="EMBL" id="CAI9562612.1"/>
    </source>
</evidence>
<protein>
    <submittedName>
        <fullName evidence="1">Uncharacterized protein</fullName>
    </submittedName>
</protein>
<proteinExistence type="predicted"/>
<name>A0ABN9CT66_9NEOB</name>
<sequence length="73" mass="8274">MGPPTDPETSGSARVLQWSVRPWTADFSEAENNVKGSSYEILQNCFNSPLFIEHCFFSPIVHSYLQNVQNQIL</sequence>
<dbReference type="EMBL" id="CATNWA010011969">
    <property type="protein sequence ID" value="CAI9562612.1"/>
    <property type="molecule type" value="Genomic_DNA"/>
</dbReference>
<dbReference type="Proteomes" id="UP001162483">
    <property type="component" value="Unassembled WGS sequence"/>
</dbReference>
<keyword evidence="2" id="KW-1185">Reference proteome</keyword>
<organism evidence="1 2">
    <name type="scientific">Staurois parvus</name>
    <dbReference type="NCBI Taxonomy" id="386267"/>
    <lineage>
        <taxon>Eukaryota</taxon>
        <taxon>Metazoa</taxon>
        <taxon>Chordata</taxon>
        <taxon>Craniata</taxon>
        <taxon>Vertebrata</taxon>
        <taxon>Euteleostomi</taxon>
        <taxon>Amphibia</taxon>
        <taxon>Batrachia</taxon>
        <taxon>Anura</taxon>
        <taxon>Neobatrachia</taxon>
        <taxon>Ranoidea</taxon>
        <taxon>Ranidae</taxon>
        <taxon>Staurois</taxon>
    </lineage>
</organism>
<reference evidence="1" key="1">
    <citation type="submission" date="2023-05" db="EMBL/GenBank/DDBJ databases">
        <authorList>
            <person name="Stuckert A."/>
        </authorList>
    </citation>
    <scope>NUCLEOTIDE SEQUENCE</scope>
</reference>
<evidence type="ECO:0000313" key="2">
    <source>
        <dbReference type="Proteomes" id="UP001162483"/>
    </source>
</evidence>
<accession>A0ABN9CT66</accession>